<dbReference type="AlphaFoldDB" id="A0A9P4Y7V0"/>
<dbReference type="Gene3D" id="3.40.395.10">
    <property type="entry name" value="Adenoviral Proteinase, Chain A"/>
    <property type="match status" value="1"/>
</dbReference>
<keyword evidence="2" id="KW-0645">Protease</keyword>
<dbReference type="SUPFAM" id="SSF54001">
    <property type="entry name" value="Cysteine proteinases"/>
    <property type="match status" value="1"/>
</dbReference>
<sequence>MDPDYGPYPCFLSLIMDPDYGLYPCSLSLIMDPGYGRYPCFFSLIMVPDYGLYPCSLSLIMDPDYGLYPCSLSLIMDPDHGRYPCFLSLIMDPDYGLYPCSLSLIMDPGYGRYPCFFSLIMVPDYGPYPSTHYARRNYVLLLEAMHSIYHNSISGKVSDSLSSDILPSRATQYSPSTLVALYTLHDNSSDSPQSSTMDKSTHYLHPATWELGFCNVQQPSWLCQTQSERRLIAQGQEHLRLGNATPRFAIAQERLRICAARFDELRKEIETDWPMADGKKRLRHLSKEQRKELCNRFESLMTVFEVAAFIFHHYRLKSSDRSSTKESFRTTSLLPEMNEVLTILYWDNSRLSMKIIKLFIQEYVTRVKKILQLSVELHRDWKEMIGILIFWRFLIAQDQKDPQEFDWAHIAFLEFTKSEDCNPEHERIYYFKARLCPEIAPSNLVMQFFYLSKATFASEPWESRERYNIAVHKAIKNIHKTRKQELHKLCDGSDSSSDSSIMVGDAIELPFSSLERLRPDQWLDLWLIAAAMELTDRPSCVKYGLSIPLDQHNGNHTVPVTKPFGLWRRKLDAYRHECRDGGRDDSRLILLCPLNLNTNHFTLLEINDHARTIYHYDSMAGCAIKQRNTRVRRLVEAEFKDLGFEYNEAPCPQQEDGHSCGLMVIRNAVLRMNGRQVGGWDMKVNPERVRMNVISLLRTGLYDKFSCSQNPLGVDPNASWRIWVWRCCPDILKFLKDEQQYIIQKYKYYIPVAKTMLLRLLYKFWKPATLFFRFATGGDVNLFPNEGPWGTSRITSPFCLVYFNDCTTMGKKLWQGCYGTCPPILAIMSLLSSEFSMTTSQHECCCQNPLFCVITTSILRRTKNIRIISYTISEKKVRSVKVNTKDPRRASTEYHGYNSQQAMRSEEQELKRRKADQNARFANCFEVYRSEKKPKKKVRFAMEPYNSDDISKATHDPRLDEQPHTFVMDVLRGTAPIDDKNIIWLLLDYQAQLPKLSNEGSSTEPALLADKNRIVGQPSAMKIQVESQENMPRNLAGGSNSGDRGSTVLASSITAKVLTLP</sequence>
<evidence type="ECO:0000313" key="6">
    <source>
        <dbReference type="EMBL" id="KAF3768343.1"/>
    </source>
</evidence>
<dbReference type="RefSeq" id="XP_040779304.1">
    <property type="nucleotide sequence ID" value="XM_040925424.1"/>
</dbReference>
<dbReference type="Pfam" id="PF02902">
    <property type="entry name" value="Peptidase_C48"/>
    <property type="match status" value="1"/>
</dbReference>
<dbReference type="EMBL" id="MU032345">
    <property type="protein sequence ID" value="KAF3768343.1"/>
    <property type="molecule type" value="Genomic_DNA"/>
</dbReference>
<gene>
    <name evidence="6" type="ORF">M406DRAFT_71396</name>
</gene>
<dbReference type="InterPro" id="IPR038765">
    <property type="entry name" value="Papain-like_cys_pep_sf"/>
</dbReference>
<organism evidence="6 7">
    <name type="scientific">Cryphonectria parasitica (strain ATCC 38755 / EP155)</name>
    <dbReference type="NCBI Taxonomy" id="660469"/>
    <lineage>
        <taxon>Eukaryota</taxon>
        <taxon>Fungi</taxon>
        <taxon>Dikarya</taxon>
        <taxon>Ascomycota</taxon>
        <taxon>Pezizomycotina</taxon>
        <taxon>Sordariomycetes</taxon>
        <taxon>Sordariomycetidae</taxon>
        <taxon>Diaporthales</taxon>
        <taxon>Cryphonectriaceae</taxon>
        <taxon>Cryphonectria-Endothia species complex</taxon>
        <taxon>Cryphonectria</taxon>
    </lineage>
</organism>
<feature type="compositionally biased region" description="Basic and acidic residues" evidence="4">
    <location>
        <begin position="882"/>
        <end position="892"/>
    </location>
</feature>
<proteinExistence type="inferred from homology"/>
<accession>A0A9P4Y7V0</accession>
<dbReference type="Proteomes" id="UP000803844">
    <property type="component" value="Unassembled WGS sequence"/>
</dbReference>
<comment type="similarity">
    <text evidence="1">Belongs to the peptidase C48 family.</text>
</comment>
<name>A0A9P4Y7V0_CRYP1</name>
<evidence type="ECO:0000256" key="1">
    <source>
        <dbReference type="ARBA" id="ARBA00005234"/>
    </source>
</evidence>
<comment type="caution">
    <text evidence="6">The sequence shown here is derived from an EMBL/GenBank/DDBJ whole genome shotgun (WGS) entry which is preliminary data.</text>
</comment>
<dbReference type="GO" id="GO:0006508">
    <property type="term" value="P:proteolysis"/>
    <property type="evidence" value="ECO:0007669"/>
    <property type="project" value="UniProtKB-KW"/>
</dbReference>
<dbReference type="GO" id="GO:0019783">
    <property type="term" value="F:ubiquitin-like protein peptidase activity"/>
    <property type="evidence" value="ECO:0007669"/>
    <property type="project" value="UniProtKB-ARBA"/>
</dbReference>
<keyword evidence="7" id="KW-1185">Reference proteome</keyword>
<dbReference type="InterPro" id="IPR003653">
    <property type="entry name" value="Peptidase_C48_C"/>
</dbReference>
<feature type="domain" description="Ubiquitin-like protease family profile" evidence="5">
    <location>
        <begin position="507"/>
        <end position="671"/>
    </location>
</feature>
<keyword evidence="3" id="KW-0378">Hydrolase</keyword>
<evidence type="ECO:0000259" key="5">
    <source>
        <dbReference type="PROSITE" id="PS50600"/>
    </source>
</evidence>
<protein>
    <recommendedName>
        <fullName evidence="5">Ubiquitin-like protease family profile domain-containing protein</fullName>
    </recommendedName>
</protein>
<evidence type="ECO:0000256" key="4">
    <source>
        <dbReference type="SAM" id="MobiDB-lite"/>
    </source>
</evidence>
<dbReference type="PROSITE" id="PS50600">
    <property type="entry name" value="ULP_PROTEASE"/>
    <property type="match status" value="1"/>
</dbReference>
<evidence type="ECO:0000313" key="7">
    <source>
        <dbReference type="Proteomes" id="UP000803844"/>
    </source>
</evidence>
<dbReference type="GO" id="GO:0008234">
    <property type="term" value="F:cysteine-type peptidase activity"/>
    <property type="evidence" value="ECO:0007669"/>
    <property type="project" value="InterPro"/>
</dbReference>
<reference evidence="6" key="1">
    <citation type="journal article" date="2020" name="Phytopathology">
        <title>Genome sequence of the chestnut blight fungus Cryphonectria parasitica EP155: A fundamental resource for an archetypical invasive plant pathogen.</title>
        <authorList>
            <person name="Crouch J.A."/>
            <person name="Dawe A."/>
            <person name="Aerts A."/>
            <person name="Barry K."/>
            <person name="Churchill A.C.L."/>
            <person name="Grimwood J."/>
            <person name="Hillman B."/>
            <person name="Milgroom M.G."/>
            <person name="Pangilinan J."/>
            <person name="Smith M."/>
            <person name="Salamov A."/>
            <person name="Schmutz J."/>
            <person name="Yadav J."/>
            <person name="Grigoriev I.V."/>
            <person name="Nuss D."/>
        </authorList>
    </citation>
    <scope>NUCLEOTIDE SEQUENCE</scope>
    <source>
        <strain evidence="6">EP155</strain>
    </source>
</reference>
<feature type="region of interest" description="Disordered" evidence="4">
    <location>
        <begin position="882"/>
        <end position="903"/>
    </location>
</feature>
<evidence type="ECO:0000256" key="2">
    <source>
        <dbReference type="ARBA" id="ARBA00022670"/>
    </source>
</evidence>
<evidence type="ECO:0000256" key="3">
    <source>
        <dbReference type="ARBA" id="ARBA00022801"/>
    </source>
</evidence>
<dbReference type="OrthoDB" id="5084510at2759"/>
<dbReference type="GeneID" id="63842553"/>